<evidence type="ECO:0000256" key="2">
    <source>
        <dbReference type="SAM" id="SignalP"/>
    </source>
</evidence>
<keyword evidence="1" id="KW-0472">Membrane</keyword>
<evidence type="ECO:0008006" key="5">
    <source>
        <dbReference type="Google" id="ProtNLM"/>
    </source>
</evidence>
<dbReference type="InterPro" id="IPR013783">
    <property type="entry name" value="Ig-like_fold"/>
</dbReference>
<feature type="chain" id="PRO_5045642353" description="DUF5011 domain-containing protein" evidence="2">
    <location>
        <begin position="23"/>
        <end position="452"/>
    </location>
</feature>
<feature type="transmembrane region" description="Helical" evidence="1">
    <location>
        <begin position="425"/>
        <end position="447"/>
    </location>
</feature>
<dbReference type="RefSeq" id="WP_263607881.1">
    <property type="nucleotide sequence ID" value="NZ_JAOVQM010000002.1"/>
</dbReference>
<keyword evidence="1" id="KW-1133">Transmembrane helix</keyword>
<keyword evidence="4" id="KW-1185">Reference proteome</keyword>
<organism evidence="3 4">
    <name type="scientific">Paracholeplasma manati</name>
    <dbReference type="NCBI Taxonomy" id="591373"/>
    <lineage>
        <taxon>Bacteria</taxon>
        <taxon>Bacillati</taxon>
        <taxon>Mycoplasmatota</taxon>
        <taxon>Mollicutes</taxon>
        <taxon>Acholeplasmatales</taxon>
        <taxon>Acholeplasmataceae</taxon>
        <taxon>Paracholeplasma</taxon>
    </lineage>
</organism>
<evidence type="ECO:0000313" key="3">
    <source>
        <dbReference type="EMBL" id="MCV2231728.1"/>
    </source>
</evidence>
<name>A0ABT2Y4S0_9MOLU</name>
<evidence type="ECO:0000313" key="4">
    <source>
        <dbReference type="Proteomes" id="UP001177160"/>
    </source>
</evidence>
<comment type="caution">
    <text evidence="3">The sequence shown here is derived from an EMBL/GenBank/DDBJ whole genome shotgun (WGS) entry which is preliminary data.</text>
</comment>
<gene>
    <name evidence="3" type="ORF">N7548_02700</name>
</gene>
<dbReference type="Gene3D" id="2.60.40.10">
    <property type="entry name" value="Immunoglobulins"/>
    <property type="match status" value="1"/>
</dbReference>
<feature type="signal peptide" evidence="2">
    <location>
        <begin position="1"/>
        <end position="22"/>
    </location>
</feature>
<accession>A0ABT2Y4S0</accession>
<protein>
    <recommendedName>
        <fullName evidence="5">DUF5011 domain-containing protein</fullName>
    </recommendedName>
</protein>
<dbReference type="EMBL" id="JAOVQM010000002">
    <property type="protein sequence ID" value="MCV2231728.1"/>
    <property type="molecule type" value="Genomic_DNA"/>
</dbReference>
<dbReference type="Proteomes" id="UP001177160">
    <property type="component" value="Unassembled WGS sequence"/>
</dbReference>
<keyword evidence="1" id="KW-0812">Transmembrane</keyword>
<evidence type="ECO:0000256" key="1">
    <source>
        <dbReference type="SAM" id="Phobius"/>
    </source>
</evidence>
<keyword evidence="2" id="KW-0732">Signal</keyword>
<sequence>MKKCWILLSVWMIFQIKLQANTAFFTWYNTEINIPLGDPLEPYVQMPYATLNPPNEDPNIYYERNGVNYTYQSVIQTHVVKTYRIDFKVYSPKYRITSIQTITFKVIDQIAPTFSALPMFEIPVYATSVNYTLGVRYEDNYTPVNQLILSIDSNAVNLNQVGLYPVMFTLSDTSGNTTQAMTYVRVRDYYAPMITQIKPLILDPNSVFELSDYFLMKDNYDAFVSIWIHDEYVDYTRLGNYPITIEVYDSSGNMNQIETTLTIEDRTPPDLVLLSNQVTLSWNEPYELKDLILKVKDNYSHLTVDDVQITTDLDLTTVGFYEALFEITDEAGLKTSHLVTLYVTYKKQPELIFEPLVIELNEAYDLMTGIQINHPFDVNIMVYDSNVQMKSGIYEVVYLCSDIYGNHAIFTRTVTVQGETNQQTLWTTIVIGLLFLGITGGGFIWFWKKRTT</sequence>
<reference evidence="3" key="1">
    <citation type="submission" date="2022-09" db="EMBL/GenBank/DDBJ databases">
        <title>Novel Mycoplasma species identified in domestic and wild animals.</title>
        <authorList>
            <person name="Volokhov D.V."/>
            <person name="Furtak V.A."/>
            <person name="Zagorodnyaya T.A."/>
        </authorList>
    </citation>
    <scope>NUCLEOTIDE SEQUENCE</scope>
    <source>
        <strain evidence="3">Oakley</strain>
    </source>
</reference>
<proteinExistence type="predicted"/>